<dbReference type="Gene3D" id="3.30.160.60">
    <property type="entry name" value="Classic Zinc Finger"/>
    <property type="match status" value="1"/>
</dbReference>
<dbReference type="GO" id="GO:0005737">
    <property type="term" value="C:cytoplasm"/>
    <property type="evidence" value="ECO:0007669"/>
    <property type="project" value="UniProtKB-SubCell"/>
</dbReference>
<dbReference type="GO" id="GO:0003676">
    <property type="term" value="F:nucleic acid binding"/>
    <property type="evidence" value="ECO:0007669"/>
    <property type="project" value="InterPro"/>
</dbReference>
<dbReference type="InterPro" id="IPR051879">
    <property type="entry name" value="C2H2-ZF_Maturation_Protein"/>
</dbReference>
<gene>
    <name evidence="12" type="ORF">M431DRAFT_493722</name>
</gene>
<dbReference type="InterPro" id="IPR003604">
    <property type="entry name" value="Matrin/U1-like-C_Znf_C2H2"/>
</dbReference>
<keyword evidence="13" id="KW-1185">Reference proteome</keyword>
<dbReference type="SUPFAM" id="SSF57667">
    <property type="entry name" value="beta-beta-alpha zinc fingers"/>
    <property type="match status" value="1"/>
</dbReference>
<dbReference type="InterPro" id="IPR013087">
    <property type="entry name" value="Znf_C2H2_type"/>
</dbReference>
<dbReference type="InterPro" id="IPR036236">
    <property type="entry name" value="Znf_C2H2_sf"/>
</dbReference>
<dbReference type="PANTHER" id="PTHR46095:SF1">
    <property type="entry name" value="ZINC FINGER PROTEIN 593"/>
    <property type="match status" value="1"/>
</dbReference>
<comment type="similarity">
    <text evidence="9">Belongs to the ZNF593/BUD20 C2H2-type zinc-finger protein family.</text>
</comment>
<dbReference type="AlphaFoldDB" id="A0A2T4AE41"/>
<dbReference type="PANTHER" id="PTHR46095">
    <property type="entry name" value="ZINC FINGER PROTEIN 593"/>
    <property type="match status" value="1"/>
</dbReference>
<keyword evidence="8" id="KW-0539">Nucleus</keyword>
<proteinExistence type="inferred from homology"/>
<dbReference type="GO" id="GO:0008270">
    <property type="term" value="F:zinc ion binding"/>
    <property type="evidence" value="ECO:0007669"/>
    <property type="project" value="UniProtKB-KW"/>
</dbReference>
<keyword evidence="4" id="KW-0690">Ribosome biogenesis</keyword>
<organism evidence="12 13">
    <name type="scientific">Trichoderma harzianum CBS 226.95</name>
    <dbReference type="NCBI Taxonomy" id="983964"/>
    <lineage>
        <taxon>Eukaryota</taxon>
        <taxon>Fungi</taxon>
        <taxon>Dikarya</taxon>
        <taxon>Ascomycota</taxon>
        <taxon>Pezizomycotina</taxon>
        <taxon>Sordariomycetes</taxon>
        <taxon>Hypocreomycetidae</taxon>
        <taxon>Hypocreales</taxon>
        <taxon>Hypocreaceae</taxon>
        <taxon>Trichoderma</taxon>
    </lineage>
</organism>
<dbReference type="Proteomes" id="UP000241690">
    <property type="component" value="Unassembled WGS sequence"/>
</dbReference>
<dbReference type="Pfam" id="PF12171">
    <property type="entry name" value="zf-C2H2_jaz"/>
    <property type="match status" value="1"/>
</dbReference>
<feature type="domain" description="C2H2-type" evidence="11">
    <location>
        <begin position="52"/>
        <end position="74"/>
    </location>
</feature>
<evidence type="ECO:0000313" key="12">
    <source>
        <dbReference type="EMBL" id="PTB55283.1"/>
    </source>
</evidence>
<keyword evidence="7" id="KW-0862">Zinc</keyword>
<keyword evidence="6" id="KW-0863">Zinc-finger</keyword>
<evidence type="ECO:0000256" key="1">
    <source>
        <dbReference type="ARBA" id="ARBA00004123"/>
    </source>
</evidence>
<evidence type="ECO:0000256" key="2">
    <source>
        <dbReference type="ARBA" id="ARBA00004496"/>
    </source>
</evidence>
<protein>
    <recommendedName>
        <fullName evidence="11">C2H2-type domain-containing protein</fullName>
    </recommendedName>
</protein>
<keyword evidence="3" id="KW-0963">Cytoplasm</keyword>
<sequence>MGVGNKRTLTKTRRKTRDVDQVISDLRSKKHLAQYKDTKLTQDLPGLGKNYCVTCSRWFDTPATLATHERGKPHKRRLKQLREESAIESKSGQAHMNKMDMEQEPAAEGGVEMVL</sequence>
<dbReference type="STRING" id="983964.A0A2T4AE41"/>
<dbReference type="RefSeq" id="XP_024774960.1">
    <property type="nucleotide sequence ID" value="XM_024917148.1"/>
</dbReference>
<name>A0A2T4AE41_TRIHA</name>
<evidence type="ECO:0000259" key="11">
    <source>
        <dbReference type="PROSITE" id="PS00028"/>
    </source>
</evidence>
<dbReference type="GO" id="GO:0005634">
    <property type="term" value="C:nucleus"/>
    <property type="evidence" value="ECO:0007669"/>
    <property type="project" value="UniProtKB-SubCell"/>
</dbReference>
<dbReference type="GeneID" id="36625717"/>
<evidence type="ECO:0000256" key="4">
    <source>
        <dbReference type="ARBA" id="ARBA00022517"/>
    </source>
</evidence>
<dbReference type="GO" id="GO:0042254">
    <property type="term" value="P:ribosome biogenesis"/>
    <property type="evidence" value="ECO:0007669"/>
    <property type="project" value="UniProtKB-KW"/>
</dbReference>
<evidence type="ECO:0000256" key="6">
    <source>
        <dbReference type="ARBA" id="ARBA00022771"/>
    </source>
</evidence>
<evidence type="ECO:0000256" key="5">
    <source>
        <dbReference type="ARBA" id="ARBA00022723"/>
    </source>
</evidence>
<dbReference type="EMBL" id="KZ679679">
    <property type="protein sequence ID" value="PTB55283.1"/>
    <property type="molecule type" value="Genomic_DNA"/>
</dbReference>
<accession>A0A2T4AE41</accession>
<keyword evidence="5" id="KW-0479">Metal-binding</keyword>
<feature type="region of interest" description="Disordered" evidence="10">
    <location>
        <begin position="66"/>
        <end position="115"/>
    </location>
</feature>
<evidence type="ECO:0000256" key="9">
    <source>
        <dbReference type="ARBA" id="ARBA00038064"/>
    </source>
</evidence>
<evidence type="ECO:0000313" key="13">
    <source>
        <dbReference type="Proteomes" id="UP000241690"/>
    </source>
</evidence>
<dbReference type="PROSITE" id="PS00028">
    <property type="entry name" value="ZINC_FINGER_C2H2_1"/>
    <property type="match status" value="1"/>
</dbReference>
<evidence type="ECO:0000256" key="7">
    <source>
        <dbReference type="ARBA" id="ARBA00022833"/>
    </source>
</evidence>
<dbReference type="InterPro" id="IPR022755">
    <property type="entry name" value="Znf_C2H2_jaz"/>
</dbReference>
<evidence type="ECO:0000256" key="3">
    <source>
        <dbReference type="ARBA" id="ARBA00022490"/>
    </source>
</evidence>
<evidence type="ECO:0000256" key="10">
    <source>
        <dbReference type="SAM" id="MobiDB-lite"/>
    </source>
</evidence>
<comment type="subcellular location">
    <subcellularLocation>
        <location evidence="2">Cytoplasm</location>
    </subcellularLocation>
    <subcellularLocation>
        <location evidence="1">Nucleus</location>
    </subcellularLocation>
</comment>
<reference evidence="12 13" key="1">
    <citation type="submission" date="2016-07" db="EMBL/GenBank/DDBJ databases">
        <title>Multiple horizontal gene transfer events from other fungi enriched the ability of initially mycotrophic Trichoderma (Ascomycota) to feed on dead plant biomass.</title>
        <authorList>
            <consortium name="DOE Joint Genome Institute"/>
            <person name="Aerts A."/>
            <person name="Atanasova L."/>
            <person name="Chenthamara K."/>
            <person name="Zhang J."/>
            <person name="Grujic M."/>
            <person name="Henrissat B."/>
            <person name="Kuo A."/>
            <person name="Salamov A."/>
            <person name="Lipzen A."/>
            <person name="Labutti K."/>
            <person name="Barry K."/>
            <person name="Miao Y."/>
            <person name="Rahimi M.J."/>
            <person name="Shen Q."/>
            <person name="Grigoriev I.V."/>
            <person name="Kubicek C.P."/>
            <person name="Druzhinina I.S."/>
        </authorList>
    </citation>
    <scope>NUCLEOTIDE SEQUENCE [LARGE SCALE GENOMIC DNA]</scope>
    <source>
        <strain evidence="12 13">CBS 226.95</strain>
    </source>
</reference>
<evidence type="ECO:0000256" key="8">
    <source>
        <dbReference type="ARBA" id="ARBA00023242"/>
    </source>
</evidence>
<dbReference type="SMART" id="SM00451">
    <property type="entry name" value="ZnF_U1"/>
    <property type="match status" value="1"/>
</dbReference>